<dbReference type="InterPro" id="IPR012910">
    <property type="entry name" value="Plug_dom"/>
</dbReference>
<evidence type="ECO:0000259" key="12">
    <source>
        <dbReference type="Pfam" id="PF07715"/>
    </source>
</evidence>
<dbReference type="Pfam" id="PF13715">
    <property type="entry name" value="CarbopepD_reg_2"/>
    <property type="match status" value="1"/>
</dbReference>
<dbReference type="InterPro" id="IPR023997">
    <property type="entry name" value="TonB-dep_OMP_SusC/RagA_CS"/>
</dbReference>
<evidence type="ECO:0000256" key="5">
    <source>
        <dbReference type="ARBA" id="ARBA00023077"/>
    </source>
</evidence>
<keyword evidence="10" id="KW-1133">Transmembrane helix</keyword>
<reference evidence="13" key="2">
    <citation type="journal article" date="2021" name="PeerJ">
        <title>Extensive microbial diversity within the chicken gut microbiome revealed by metagenomics and culture.</title>
        <authorList>
            <person name="Gilroy R."/>
            <person name="Ravi A."/>
            <person name="Getino M."/>
            <person name="Pursley I."/>
            <person name="Horton D.L."/>
            <person name="Alikhan N.F."/>
            <person name="Baker D."/>
            <person name="Gharbi K."/>
            <person name="Hall N."/>
            <person name="Watson M."/>
            <person name="Adriaenssens E.M."/>
            <person name="Foster-Nyarko E."/>
            <person name="Jarju S."/>
            <person name="Secka A."/>
            <person name="Antonio M."/>
            <person name="Oren A."/>
            <person name="Chaudhuri R.R."/>
            <person name="La Ragione R."/>
            <person name="Hildebrand F."/>
            <person name="Pallen M.J."/>
        </authorList>
    </citation>
    <scope>NUCLEOTIDE SEQUENCE</scope>
    <source>
        <strain evidence="13">B1-20833</strain>
    </source>
</reference>
<evidence type="ECO:0000256" key="2">
    <source>
        <dbReference type="ARBA" id="ARBA00022448"/>
    </source>
</evidence>
<comment type="subcellular location">
    <subcellularLocation>
        <location evidence="1 8">Cell outer membrane</location>
        <topology evidence="1 8">Multi-pass membrane protein</topology>
    </subcellularLocation>
</comment>
<dbReference type="NCBIfam" id="TIGR04056">
    <property type="entry name" value="OMP_RagA_SusC"/>
    <property type="match status" value="1"/>
</dbReference>
<dbReference type="SUPFAM" id="SSF56935">
    <property type="entry name" value="Porins"/>
    <property type="match status" value="1"/>
</dbReference>
<dbReference type="NCBIfam" id="TIGR04057">
    <property type="entry name" value="SusC_RagA_signa"/>
    <property type="match status" value="1"/>
</dbReference>
<dbReference type="Pfam" id="PF00593">
    <property type="entry name" value="TonB_dep_Rec_b-barrel"/>
    <property type="match status" value="1"/>
</dbReference>
<keyword evidence="13" id="KW-0675">Receptor</keyword>
<proteinExistence type="inferred from homology"/>
<evidence type="ECO:0000256" key="4">
    <source>
        <dbReference type="ARBA" id="ARBA00022692"/>
    </source>
</evidence>
<dbReference type="Gene3D" id="2.60.40.1120">
    <property type="entry name" value="Carboxypeptidase-like, regulatory domain"/>
    <property type="match status" value="1"/>
</dbReference>
<dbReference type="InterPro" id="IPR000531">
    <property type="entry name" value="Beta-barrel_TonB"/>
</dbReference>
<evidence type="ECO:0000313" key="13">
    <source>
        <dbReference type="EMBL" id="MBO8452572.1"/>
    </source>
</evidence>
<comment type="similarity">
    <text evidence="8 9">Belongs to the TonB-dependent receptor family.</text>
</comment>
<keyword evidence="2 8" id="KW-0813">Transport</keyword>
<dbReference type="Gene3D" id="2.40.170.20">
    <property type="entry name" value="TonB-dependent receptor, beta-barrel domain"/>
    <property type="match status" value="1"/>
</dbReference>
<keyword evidence="4 8" id="KW-0812">Transmembrane</keyword>
<protein>
    <submittedName>
        <fullName evidence="13">TonB-dependent receptor</fullName>
    </submittedName>
</protein>
<evidence type="ECO:0000256" key="1">
    <source>
        <dbReference type="ARBA" id="ARBA00004571"/>
    </source>
</evidence>
<dbReference type="Proteomes" id="UP000823661">
    <property type="component" value="Unassembled WGS sequence"/>
</dbReference>
<evidence type="ECO:0000256" key="8">
    <source>
        <dbReference type="PROSITE-ProRule" id="PRU01360"/>
    </source>
</evidence>
<dbReference type="InterPro" id="IPR023996">
    <property type="entry name" value="TonB-dep_OMP_SusC/RagA"/>
</dbReference>
<feature type="domain" description="TonB-dependent receptor plug" evidence="12">
    <location>
        <begin position="132"/>
        <end position="239"/>
    </location>
</feature>
<dbReference type="InterPro" id="IPR036942">
    <property type="entry name" value="Beta-barrel_TonB_sf"/>
</dbReference>
<keyword evidence="5 9" id="KW-0798">TonB box</keyword>
<dbReference type="GO" id="GO:0009279">
    <property type="term" value="C:cell outer membrane"/>
    <property type="evidence" value="ECO:0007669"/>
    <property type="project" value="UniProtKB-SubCell"/>
</dbReference>
<gene>
    <name evidence="13" type="ORF">IAC06_06785</name>
</gene>
<organism evidence="13 14">
    <name type="scientific">Candidatus Cryptobacteroides intestinavium</name>
    <dbReference type="NCBI Taxonomy" id="2840766"/>
    <lineage>
        <taxon>Bacteria</taxon>
        <taxon>Pseudomonadati</taxon>
        <taxon>Bacteroidota</taxon>
        <taxon>Bacteroidia</taxon>
        <taxon>Bacteroidales</taxon>
        <taxon>Candidatus Cryptobacteroides</taxon>
    </lineage>
</organism>
<evidence type="ECO:0000256" key="6">
    <source>
        <dbReference type="ARBA" id="ARBA00023136"/>
    </source>
</evidence>
<keyword evidence="3 8" id="KW-1134">Transmembrane beta strand</keyword>
<evidence type="ECO:0000256" key="10">
    <source>
        <dbReference type="SAM" id="Phobius"/>
    </source>
</evidence>
<feature type="domain" description="TonB-dependent receptor-like beta-barrel" evidence="11">
    <location>
        <begin position="399"/>
        <end position="997"/>
    </location>
</feature>
<dbReference type="InterPro" id="IPR039426">
    <property type="entry name" value="TonB-dep_rcpt-like"/>
</dbReference>
<keyword evidence="7 8" id="KW-0998">Cell outer membrane</keyword>
<evidence type="ECO:0000259" key="11">
    <source>
        <dbReference type="Pfam" id="PF00593"/>
    </source>
</evidence>
<evidence type="ECO:0000313" key="14">
    <source>
        <dbReference type="Proteomes" id="UP000823661"/>
    </source>
</evidence>
<dbReference type="EMBL" id="JADIMI010000066">
    <property type="protein sequence ID" value="MBO8452572.1"/>
    <property type="molecule type" value="Genomic_DNA"/>
</dbReference>
<comment type="caution">
    <text evidence="13">The sequence shown here is derived from an EMBL/GenBank/DDBJ whole genome shotgun (WGS) entry which is preliminary data.</text>
</comment>
<dbReference type="InterPro" id="IPR008969">
    <property type="entry name" value="CarboxyPept-like_regulatory"/>
</dbReference>
<evidence type="ECO:0000256" key="9">
    <source>
        <dbReference type="RuleBase" id="RU003357"/>
    </source>
</evidence>
<keyword evidence="6 8" id="KW-0472">Membrane</keyword>
<accession>A0A9D9EU11</accession>
<feature type="transmembrane region" description="Helical" evidence="10">
    <location>
        <begin position="16"/>
        <end position="36"/>
    </location>
</feature>
<dbReference type="Gene3D" id="2.170.130.10">
    <property type="entry name" value="TonB-dependent receptor, plug domain"/>
    <property type="match status" value="1"/>
</dbReference>
<sequence length="1042" mass="117046">MDNILSLSVRAQNKGLLRAIIWLLIAAGLFVVPVSLSAQGHICSGTVSDSDGNPVPGAFVLIQGTQDGTSTDENGEFSLTVPAGATLEFSCLGYKTVTTEPGDRAVINVILEDDMTSLDEVVVIGYGTTTRRRSVGAVDQVKSEVLETRSVANLTQALQGTSPSLVIQQRSFNPNDQQLNINIRGIGTMNNNDPLIVIDGLVTDNSAFSKLNPQDIESVSVLKDAGTAAIYGSRAANGVLLVTTKKGQKNQAPQVNLSAMLGWQVPYSMFRPVEGWQNATLLNTARANANLDPSFTSEQIRDLYENGNGTWYFDEIMQTALQQNYNVSVSGGSANTTYMVSAGYFDQGSNFIGPDYGVKRYNVRANVATDYKRVKFTALLSYNRSDSRNTVDSNAIPNSTRIPTYYYYRQQDPETGRYLVNDLLTDFNSLGLLKDGGYDKYNNDYINANASLEVKIIEGLKLRGTLGADIYSNHRYTRTFTTEFYNYQDIDGEPRLNNTDRRSEDWNEKSWLINSQIMLDFDRTFAEKHHVYALLGASNESYTRQGNQIRILRVDDELGIQGSDSEIDTGGSYITPESTTRTSLTSVFGRVGYDYAEKYFIEGTFRYDGSSKFASDYRWGFFPSVSAGWSISEEPWMAEWNQKMGLLKIRASYGTLGNQAVSDYQYFTTYDVYTNTYGFNNVAVAGAGFQLGTDNLQWEVSKTLNVGFDAGFFKNSLTIGFDYFNKHTTDILITPETPLHLGTTLNSYNAGEMRTQGWELTVNWSRFTDDWTHNLTFNIGDSWNRVLHFEGYEQISQSDEIYRIIREGLPLYSYFGYKTDGFFQSYEEIENSALPAGMSGQLHPGDVKYVDQNGDGVINENDRVYLGNAFPRYTFGLNYAVSWKGIDLSIMFQGVLKRDMMLRGELVEPFHENYGYTMYTHQLDYWTPTNTDARWPRLTYTSAQSEQNNYGYCSDIQMFNASYLRLKDLQIGYTFPKKWMDKVGIEKLRIYFDAQNLFTVSGISFLDPESSEFGNSMNAGGANSGRNYPNLRYFGMGLDFTF</sequence>
<dbReference type="SUPFAM" id="SSF49464">
    <property type="entry name" value="Carboxypeptidase regulatory domain-like"/>
    <property type="match status" value="1"/>
</dbReference>
<name>A0A9D9EU11_9BACT</name>
<evidence type="ECO:0000256" key="7">
    <source>
        <dbReference type="ARBA" id="ARBA00023237"/>
    </source>
</evidence>
<reference evidence="13" key="1">
    <citation type="submission" date="2020-10" db="EMBL/GenBank/DDBJ databases">
        <authorList>
            <person name="Gilroy R."/>
        </authorList>
    </citation>
    <scope>NUCLEOTIDE SEQUENCE</scope>
    <source>
        <strain evidence="13">B1-20833</strain>
    </source>
</reference>
<dbReference type="InterPro" id="IPR037066">
    <property type="entry name" value="Plug_dom_sf"/>
</dbReference>
<dbReference type="PROSITE" id="PS52016">
    <property type="entry name" value="TONB_DEPENDENT_REC_3"/>
    <property type="match status" value="1"/>
</dbReference>
<evidence type="ECO:0000256" key="3">
    <source>
        <dbReference type="ARBA" id="ARBA00022452"/>
    </source>
</evidence>
<dbReference type="Pfam" id="PF07715">
    <property type="entry name" value="Plug"/>
    <property type="match status" value="1"/>
</dbReference>
<dbReference type="AlphaFoldDB" id="A0A9D9EU11"/>